<gene>
    <name evidence="1" type="ORF">SPV1_03603</name>
</gene>
<name>Q0F3S0_9PROT</name>
<dbReference type="NCBIfam" id="TIGR04282">
    <property type="entry name" value="glyco_like_cofC"/>
    <property type="match status" value="1"/>
</dbReference>
<organism evidence="1 2">
    <name type="scientific">Mariprofundus ferrooxydans PV-1</name>
    <dbReference type="NCBI Taxonomy" id="314345"/>
    <lineage>
        <taxon>Bacteria</taxon>
        <taxon>Pseudomonadati</taxon>
        <taxon>Pseudomonadota</taxon>
        <taxon>Candidatius Mariprofundia</taxon>
        <taxon>Mariprofundales</taxon>
        <taxon>Mariprofundaceae</taxon>
        <taxon>Mariprofundus</taxon>
    </lineage>
</organism>
<keyword evidence="2" id="KW-1185">Reference proteome</keyword>
<evidence type="ECO:0000313" key="2">
    <source>
        <dbReference type="Proteomes" id="UP000005297"/>
    </source>
</evidence>
<dbReference type="AlphaFoldDB" id="Q0F3S0"/>
<evidence type="ECO:0000313" key="1">
    <source>
        <dbReference type="EMBL" id="EAU55871.1"/>
    </source>
</evidence>
<dbReference type="Gene3D" id="3.90.550.10">
    <property type="entry name" value="Spore Coat Polysaccharide Biosynthesis Protein SpsA, Chain A"/>
    <property type="match status" value="1"/>
</dbReference>
<comment type="caution">
    <text evidence="1">The sequence shown here is derived from an EMBL/GenBank/DDBJ whole genome shotgun (WGS) entry which is preliminary data.</text>
</comment>
<sequence length="203" mass="21905">MQQVTGIQVIIMCKAPVTGRVKTRLTSCYSPAQAAALHAAMATTVILRAARLFADVVIAADDVTHPFFAGFDLPLRAQGEGDLGQRMALQARYAFAARAGSVLLLGTDSPHMPDERLLQAADALQDHDIVLGPVEDGGYDLVAMRRLLASIFTGVQWSSGKVLVQTLVNIERQGDAVALLDTGFDVDFPEDVDRAKQCGWQWP</sequence>
<dbReference type="OrthoDB" id="9798250at2"/>
<dbReference type="STRING" id="314344.AL013_03720"/>
<dbReference type="PANTHER" id="PTHR36529:SF1">
    <property type="entry name" value="GLYCOSYLTRANSFERASE"/>
    <property type="match status" value="1"/>
</dbReference>
<dbReference type="PANTHER" id="PTHR36529">
    <property type="entry name" value="SLL1095 PROTEIN"/>
    <property type="match status" value="1"/>
</dbReference>
<proteinExistence type="predicted"/>
<dbReference type="HOGENOM" id="CLU_075662_2_0_0"/>
<dbReference type="InterPro" id="IPR029044">
    <property type="entry name" value="Nucleotide-diphossugar_trans"/>
</dbReference>
<dbReference type="EMBL" id="AATS01000001">
    <property type="protein sequence ID" value="EAU55871.1"/>
    <property type="molecule type" value="Genomic_DNA"/>
</dbReference>
<evidence type="ECO:0008006" key="3">
    <source>
        <dbReference type="Google" id="ProtNLM"/>
    </source>
</evidence>
<dbReference type="RefSeq" id="WP_009851017.1">
    <property type="nucleotide sequence ID" value="NZ_DS022295.1"/>
</dbReference>
<accession>Q0F3S0</accession>
<dbReference type="InParanoid" id="Q0F3S0"/>
<protein>
    <recommendedName>
        <fullName evidence="3">Glycosyltransferase</fullName>
    </recommendedName>
</protein>
<dbReference type="SUPFAM" id="SSF53448">
    <property type="entry name" value="Nucleotide-diphospho-sugar transferases"/>
    <property type="match status" value="1"/>
</dbReference>
<reference evidence="1 2" key="1">
    <citation type="submission" date="2006-09" db="EMBL/GenBank/DDBJ databases">
        <authorList>
            <person name="Emerson D."/>
            <person name="Ferriera S."/>
            <person name="Johnson J."/>
            <person name="Kravitz S."/>
            <person name="Halpern A."/>
            <person name="Remington K."/>
            <person name="Beeson K."/>
            <person name="Tran B."/>
            <person name="Rogers Y.-H."/>
            <person name="Friedman R."/>
            <person name="Venter J.C."/>
        </authorList>
    </citation>
    <scope>NUCLEOTIDE SEQUENCE [LARGE SCALE GENOMIC DNA]</scope>
    <source>
        <strain evidence="1 2">PV-1</strain>
    </source>
</reference>
<dbReference type="eggNOG" id="COG3222">
    <property type="taxonomic scope" value="Bacteria"/>
</dbReference>
<dbReference type="Proteomes" id="UP000005297">
    <property type="component" value="Unassembled WGS sequence"/>
</dbReference>
<dbReference type="InterPro" id="IPR018641">
    <property type="entry name" value="Trfase_1_rSAM/seldom-assoc"/>
</dbReference>
<dbReference type="Pfam" id="PF09837">
    <property type="entry name" value="DUF2064"/>
    <property type="match status" value="1"/>
</dbReference>